<feature type="region of interest" description="Disordered" evidence="8">
    <location>
        <begin position="632"/>
        <end position="684"/>
    </location>
</feature>
<dbReference type="GO" id="GO:0043023">
    <property type="term" value="F:ribosomal large subunit binding"/>
    <property type="evidence" value="ECO:0007669"/>
    <property type="project" value="TreeGrafter"/>
</dbReference>
<dbReference type="InterPro" id="IPR051608">
    <property type="entry name" value="RQC_Subunit_NEMF"/>
</dbReference>
<evidence type="ECO:0000259" key="9">
    <source>
        <dbReference type="Pfam" id="PF05670"/>
    </source>
</evidence>
<dbReference type="Pfam" id="PF05670">
    <property type="entry name" value="NFACT-R_1"/>
    <property type="match status" value="1"/>
</dbReference>
<evidence type="ECO:0000256" key="5">
    <source>
        <dbReference type="ARBA" id="ARBA00023054"/>
    </source>
</evidence>
<accession>A0A914EGG7</accession>
<comment type="similarity">
    <text evidence="3">Belongs to the NEMF family.</text>
</comment>
<feature type="compositionally biased region" description="Basic and acidic residues" evidence="8">
    <location>
        <begin position="725"/>
        <end position="747"/>
    </location>
</feature>
<evidence type="ECO:0000259" key="10">
    <source>
        <dbReference type="Pfam" id="PF11923"/>
    </source>
</evidence>
<dbReference type="GO" id="GO:1990116">
    <property type="term" value="P:ribosome-associated ubiquitin-dependent protein catabolic process"/>
    <property type="evidence" value="ECO:0007669"/>
    <property type="project" value="TreeGrafter"/>
</dbReference>
<dbReference type="Gene3D" id="2.30.310.10">
    <property type="entry name" value="ibrinogen binding protein from staphylococcus aureus domain"/>
    <property type="match status" value="1"/>
</dbReference>
<dbReference type="NCBIfam" id="NF041120">
    <property type="entry name" value="RqcH_arch"/>
    <property type="match status" value="1"/>
</dbReference>
<dbReference type="Pfam" id="PF05833">
    <property type="entry name" value="NFACT_N"/>
    <property type="match status" value="1"/>
</dbReference>
<sequence>MKSKFSTIDLFAIVHELKSLIGMRVANVYDIDSKTYLIKLQKPEHKEVILFESGIRIHRTTHDWPKSQMPSGFSMKFRKHIKEKRLTNVQQLGVDRMIDLQFGDDDRACHVIIELYDRGNVVLTDHNYIILNILRPRTDKDHDVRFKVRERYPIEQARKDCFIPSIENIKLFLESSNNEDVLRKALIRQVPFGSALLDHAFVAKGIPIDAKVKDNIDPRLIEEALTFANSLYNEFRTSPSKGFITYKTLQSSEGNEIQSYQEYHPFSFTQFQNPEKHMFVKEFPSFSEAVDTFYSLLDDQKAEQQAMAAEKEAVKKLNNVKKDHETRIKALEEVQITQQQRAERIELNRELVEKALALVRFAIARKMSWEDIPEWMSDLRNQGVDAAQAIVKLDFHSNSFTMSLEDPFNEEEKPIKVEIDIDLTADQNCRKYFDDRKKAVEKQNRTVLATTMALKSAQQQTKTKIDQVRAKKNFLRARKTFWFEKFFWFISSDKYLVIAGRDFQQNELLVKRYLRPGDVYVHADIHGGCSVVIRNRNKDMEIPPKTLHEAGSMAVCYSSAWESNIAAKAWWVRNDQVSRTAPTGEYLPAGSFMIRGTKNYLPISQLVLGFGLMFKIDEESVQRHRSMNSAASTVFSENLETESTVPESGNDLADNEEELEIEADEENGEKEEDTEGESDGDKEEFPDIQLNLQSMKIMNNTETEQAEEYTMFQLDMPSKATKKPSQREKFLAEQRKKEAEETAKKAAQDQNKQKGGPLTKRQKHKLEKIKRKYKDQDEEERELRLQLLGSVKKEEKVEKLRLQLLGSVKKEEKVETERPYSSRGKPQESSTQPTKSDQKQTDNQKTDGEQEDTTQADPESTDQEKPDEENLDDPQEDDEELAADGGDAAILETLTYIPLPEDTLLFVTPVCAPYSTMQKFKFKVKITPGTGKRGKAAKAALALFQRDKTLSLAEKTLIKGLTTDNFVAQNIPGKVRVSAPQLLKAKK</sequence>
<evidence type="ECO:0000256" key="2">
    <source>
        <dbReference type="ARBA" id="ARBA00004496"/>
    </source>
</evidence>
<name>A0A914EGG7_9BILA</name>
<dbReference type="GO" id="GO:0000049">
    <property type="term" value="F:tRNA binding"/>
    <property type="evidence" value="ECO:0007669"/>
    <property type="project" value="TreeGrafter"/>
</dbReference>
<feature type="compositionally biased region" description="Polar residues" evidence="8">
    <location>
        <begin position="632"/>
        <end position="647"/>
    </location>
</feature>
<dbReference type="AlphaFoldDB" id="A0A914EGG7"/>
<dbReference type="GO" id="GO:0005737">
    <property type="term" value="C:cytoplasm"/>
    <property type="evidence" value="ECO:0007669"/>
    <property type="project" value="UniProtKB-SubCell"/>
</dbReference>
<proteinExistence type="inferred from homology"/>
<keyword evidence="5 7" id="KW-0175">Coiled coil</keyword>
<dbReference type="FunFam" id="2.30.310.10:FF:000001">
    <property type="entry name" value="Nuclear export mediator factor Nemf"/>
    <property type="match status" value="1"/>
</dbReference>
<keyword evidence="11" id="KW-1185">Reference proteome</keyword>
<dbReference type="Pfam" id="PF11923">
    <property type="entry name" value="NFACT-C"/>
    <property type="match status" value="1"/>
</dbReference>
<dbReference type="Proteomes" id="UP000887540">
    <property type="component" value="Unplaced"/>
</dbReference>
<keyword evidence="4" id="KW-0963">Cytoplasm</keyword>
<dbReference type="GO" id="GO:0005634">
    <property type="term" value="C:nucleus"/>
    <property type="evidence" value="ECO:0007669"/>
    <property type="project" value="UniProtKB-SubCell"/>
</dbReference>
<feature type="domain" description="NFACT protein C-terminal" evidence="10">
    <location>
        <begin position="888"/>
        <end position="978"/>
    </location>
</feature>
<feature type="coiled-coil region" evidence="7">
    <location>
        <begin position="307"/>
        <end position="334"/>
    </location>
</feature>
<protein>
    <submittedName>
        <fullName evidence="12">Nuclear export mediator factor NEMF</fullName>
    </submittedName>
</protein>
<dbReference type="InterPro" id="IPR008532">
    <property type="entry name" value="NFACT_RNA-bd"/>
</dbReference>
<feature type="compositionally biased region" description="Acidic residues" evidence="8">
    <location>
        <begin position="849"/>
        <end position="880"/>
    </location>
</feature>
<organism evidence="11 12">
    <name type="scientific">Acrobeloides nanus</name>
    <dbReference type="NCBI Taxonomy" id="290746"/>
    <lineage>
        <taxon>Eukaryota</taxon>
        <taxon>Metazoa</taxon>
        <taxon>Ecdysozoa</taxon>
        <taxon>Nematoda</taxon>
        <taxon>Chromadorea</taxon>
        <taxon>Rhabditida</taxon>
        <taxon>Tylenchina</taxon>
        <taxon>Cephalobomorpha</taxon>
        <taxon>Cephaloboidea</taxon>
        <taxon>Cephalobidae</taxon>
        <taxon>Acrobeloides</taxon>
    </lineage>
</organism>
<comment type="subcellular location">
    <subcellularLocation>
        <location evidence="2">Cytoplasm</location>
    </subcellularLocation>
    <subcellularLocation>
        <location evidence="1">Nucleus</location>
    </subcellularLocation>
</comment>
<evidence type="ECO:0000256" key="3">
    <source>
        <dbReference type="ARBA" id="ARBA00008318"/>
    </source>
</evidence>
<evidence type="ECO:0000256" key="1">
    <source>
        <dbReference type="ARBA" id="ARBA00004123"/>
    </source>
</evidence>
<dbReference type="WBParaSite" id="ACRNAN_scaffold8152.g28746.t2">
    <property type="protein sequence ID" value="ACRNAN_scaffold8152.g28746.t2"/>
    <property type="gene ID" value="ACRNAN_scaffold8152.g28746"/>
</dbReference>
<evidence type="ECO:0000256" key="6">
    <source>
        <dbReference type="ARBA" id="ARBA00023242"/>
    </source>
</evidence>
<dbReference type="PANTHER" id="PTHR15239:SF6">
    <property type="entry name" value="RIBOSOME QUALITY CONTROL COMPLEX SUBUNIT NEMF"/>
    <property type="match status" value="1"/>
</dbReference>
<feature type="region of interest" description="Disordered" evidence="8">
    <location>
        <begin position="802"/>
        <end position="880"/>
    </location>
</feature>
<dbReference type="InterPro" id="IPR021846">
    <property type="entry name" value="NFACT-C"/>
</dbReference>
<evidence type="ECO:0000256" key="4">
    <source>
        <dbReference type="ARBA" id="ARBA00022490"/>
    </source>
</evidence>
<keyword evidence="6" id="KW-0539">Nucleus</keyword>
<feature type="compositionally biased region" description="Basic and acidic residues" evidence="8">
    <location>
        <begin position="808"/>
        <end position="820"/>
    </location>
</feature>
<feature type="compositionally biased region" description="Basic and acidic residues" evidence="8">
    <location>
        <begin position="836"/>
        <end position="848"/>
    </location>
</feature>
<feature type="region of interest" description="Disordered" evidence="8">
    <location>
        <begin position="714"/>
        <end position="781"/>
    </location>
</feature>
<dbReference type="GO" id="GO:0072344">
    <property type="term" value="P:rescue of stalled ribosome"/>
    <property type="evidence" value="ECO:0007669"/>
    <property type="project" value="TreeGrafter"/>
</dbReference>
<evidence type="ECO:0000256" key="8">
    <source>
        <dbReference type="SAM" id="MobiDB-lite"/>
    </source>
</evidence>
<dbReference type="PANTHER" id="PTHR15239">
    <property type="entry name" value="NUCLEAR EXPORT MEDIATOR FACTOR NEMF"/>
    <property type="match status" value="1"/>
</dbReference>
<evidence type="ECO:0000313" key="11">
    <source>
        <dbReference type="Proteomes" id="UP000887540"/>
    </source>
</evidence>
<feature type="domain" description="NFACT RNA-binding" evidence="9">
    <location>
        <begin position="485"/>
        <end position="596"/>
    </location>
</feature>
<evidence type="ECO:0000313" key="12">
    <source>
        <dbReference type="WBParaSite" id="ACRNAN_scaffold8152.g28746.t2"/>
    </source>
</evidence>
<evidence type="ECO:0000256" key="7">
    <source>
        <dbReference type="SAM" id="Coils"/>
    </source>
</evidence>
<feature type="compositionally biased region" description="Basic residues" evidence="8">
    <location>
        <begin position="760"/>
        <end position="773"/>
    </location>
</feature>
<dbReference type="GO" id="GO:1990112">
    <property type="term" value="C:RQC complex"/>
    <property type="evidence" value="ECO:0007669"/>
    <property type="project" value="TreeGrafter"/>
</dbReference>
<feature type="compositionally biased region" description="Acidic residues" evidence="8">
    <location>
        <begin position="653"/>
        <end position="684"/>
    </location>
</feature>
<reference evidence="12" key="1">
    <citation type="submission" date="2022-11" db="UniProtKB">
        <authorList>
            <consortium name="WormBaseParasite"/>
        </authorList>
    </citation>
    <scope>IDENTIFICATION</scope>
</reference>